<keyword evidence="2" id="KW-1185">Reference proteome</keyword>
<reference evidence="2" key="2">
    <citation type="journal article" date="2018" name="Mol. Plant Microbe Interact.">
        <title>Genome sequence resources for the wheat stripe rust pathogen (Puccinia striiformis f. sp. tritici) and the barley stripe rust pathogen (Puccinia striiformis f. sp. hordei).</title>
        <authorList>
            <person name="Xia C."/>
            <person name="Wang M."/>
            <person name="Yin C."/>
            <person name="Cornejo O.E."/>
            <person name="Hulbert S.H."/>
            <person name="Chen X."/>
        </authorList>
    </citation>
    <scope>NUCLEOTIDE SEQUENCE [LARGE SCALE GENOMIC DNA]</scope>
    <source>
        <strain evidence="2">93-210</strain>
    </source>
</reference>
<evidence type="ECO:0000313" key="2">
    <source>
        <dbReference type="Proteomes" id="UP001060170"/>
    </source>
</evidence>
<evidence type="ECO:0000313" key="1">
    <source>
        <dbReference type="EMBL" id="KAI7944569.1"/>
    </source>
</evidence>
<gene>
    <name evidence="1" type="ORF">MJO28_010264</name>
</gene>
<reference evidence="2" key="1">
    <citation type="journal article" date="2018" name="BMC Genomics">
        <title>Genomic insights into host adaptation between the wheat stripe rust pathogen (Puccinia striiformis f. sp. tritici) and the barley stripe rust pathogen (Puccinia striiformis f. sp. hordei).</title>
        <authorList>
            <person name="Xia C."/>
            <person name="Wang M."/>
            <person name="Yin C."/>
            <person name="Cornejo O.E."/>
            <person name="Hulbert S.H."/>
            <person name="Chen X."/>
        </authorList>
    </citation>
    <scope>NUCLEOTIDE SEQUENCE [LARGE SCALE GENOMIC DNA]</scope>
    <source>
        <strain evidence="2">93-210</strain>
    </source>
</reference>
<sequence>MALRGRSLMAKLTVGAKLPMESKTTSLNQRALPAPLPCTLRSRHQYIRDRKVDLSRRDPKPNPKANACPPNGPMSVIPRRKSCAEPDIA</sequence>
<dbReference type="Proteomes" id="UP001060170">
    <property type="component" value="Chromosome 10"/>
</dbReference>
<dbReference type="EMBL" id="CM045874">
    <property type="protein sequence ID" value="KAI7944569.1"/>
    <property type="molecule type" value="Genomic_DNA"/>
</dbReference>
<name>A0ACC0E627_9BASI</name>
<protein>
    <submittedName>
        <fullName evidence="1">Uncharacterized protein</fullName>
    </submittedName>
</protein>
<reference evidence="1 2" key="3">
    <citation type="journal article" date="2022" name="Microbiol. Spectr.">
        <title>Folding features and dynamics of 3D genome architecture in plant fungal pathogens.</title>
        <authorList>
            <person name="Xia C."/>
        </authorList>
    </citation>
    <scope>NUCLEOTIDE SEQUENCE [LARGE SCALE GENOMIC DNA]</scope>
    <source>
        <strain evidence="1 2">93-210</strain>
    </source>
</reference>
<accession>A0ACC0E627</accession>
<comment type="caution">
    <text evidence="1">The sequence shown here is derived from an EMBL/GenBank/DDBJ whole genome shotgun (WGS) entry which is preliminary data.</text>
</comment>
<organism evidence="1 2">
    <name type="scientific">Puccinia striiformis f. sp. tritici</name>
    <dbReference type="NCBI Taxonomy" id="168172"/>
    <lineage>
        <taxon>Eukaryota</taxon>
        <taxon>Fungi</taxon>
        <taxon>Dikarya</taxon>
        <taxon>Basidiomycota</taxon>
        <taxon>Pucciniomycotina</taxon>
        <taxon>Pucciniomycetes</taxon>
        <taxon>Pucciniales</taxon>
        <taxon>Pucciniaceae</taxon>
        <taxon>Puccinia</taxon>
    </lineage>
</organism>
<proteinExistence type="predicted"/>